<dbReference type="EMBL" id="PRLG01000003">
    <property type="protein sequence ID" value="PYY30943.1"/>
    <property type="molecule type" value="Genomic_DNA"/>
</dbReference>
<evidence type="ECO:0000313" key="2">
    <source>
        <dbReference type="Proteomes" id="UP000247459"/>
    </source>
</evidence>
<sequence>MIRSINLTSIEGKEPGKRIKRQKVNPKGGYNIVELKMLLSDKSEPLFRV</sequence>
<proteinExistence type="predicted"/>
<gene>
    <name evidence="1" type="ORF">PIL02S_00490</name>
</gene>
<comment type="caution">
    <text evidence="1">The sequence shown here is derived from an EMBL/GenBank/DDBJ whole genome shotgun (WGS) entry which is preliminary data.</text>
</comment>
<dbReference type="Proteomes" id="UP000247459">
    <property type="component" value="Unassembled WGS sequence"/>
</dbReference>
<name>A0A2W0CD95_9BACL</name>
<dbReference type="AlphaFoldDB" id="A0A2W0CD95"/>
<evidence type="ECO:0000313" key="1">
    <source>
        <dbReference type="EMBL" id="PYY30943.1"/>
    </source>
</evidence>
<protein>
    <submittedName>
        <fullName evidence="1">Uncharacterized protein</fullName>
    </submittedName>
</protein>
<accession>A0A2W0CD95</accession>
<organism evidence="1 2">
    <name type="scientific">Paenibacillus illinoisensis</name>
    <dbReference type="NCBI Taxonomy" id="59845"/>
    <lineage>
        <taxon>Bacteria</taxon>
        <taxon>Bacillati</taxon>
        <taxon>Bacillota</taxon>
        <taxon>Bacilli</taxon>
        <taxon>Bacillales</taxon>
        <taxon>Paenibacillaceae</taxon>
        <taxon>Paenibacillus</taxon>
    </lineage>
</organism>
<reference evidence="1 2" key="1">
    <citation type="submission" date="2018-01" db="EMBL/GenBank/DDBJ databases">
        <title>Genome sequence of the PGP bacterium Paenibacillus illinoisensis E3.</title>
        <authorList>
            <person name="Rolli E."/>
            <person name="Marasco R."/>
            <person name="Bessem C."/>
            <person name="Michoud G."/>
            <person name="Gaiarsa S."/>
            <person name="Borin S."/>
            <person name="Daffonchio D."/>
        </authorList>
    </citation>
    <scope>NUCLEOTIDE SEQUENCE [LARGE SCALE GENOMIC DNA]</scope>
    <source>
        <strain evidence="1 2">E3</strain>
    </source>
</reference>